<dbReference type="CDD" id="cd08477">
    <property type="entry name" value="PBP2_CrgA_like_8"/>
    <property type="match status" value="1"/>
</dbReference>
<dbReference type="Gene3D" id="3.40.190.290">
    <property type="match status" value="1"/>
</dbReference>
<evidence type="ECO:0000313" key="7">
    <source>
        <dbReference type="Proteomes" id="UP001208054"/>
    </source>
</evidence>
<evidence type="ECO:0000256" key="4">
    <source>
        <dbReference type="ARBA" id="ARBA00023163"/>
    </source>
</evidence>
<dbReference type="InterPro" id="IPR000847">
    <property type="entry name" value="LysR_HTH_N"/>
</dbReference>
<evidence type="ECO:0000313" key="6">
    <source>
        <dbReference type="EMBL" id="MCV0323056.1"/>
    </source>
</evidence>
<comment type="caution">
    <text evidence="6">The sequence shown here is derived from an EMBL/GenBank/DDBJ whole genome shotgun (WGS) entry which is preliminary data.</text>
</comment>
<evidence type="ECO:0000259" key="5">
    <source>
        <dbReference type="PROSITE" id="PS50931"/>
    </source>
</evidence>
<dbReference type="RefSeq" id="WP_197611680.1">
    <property type="nucleotide sequence ID" value="NZ_JAHWBK010000001.1"/>
</dbReference>
<keyword evidence="2" id="KW-0805">Transcription regulation</keyword>
<dbReference type="InterPro" id="IPR036390">
    <property type="entry name" value="WH_DNA-bd_sf"/>
</dbReference>
<dbReference type="PROSITE" id="PS50931">
    <property type="entry name" value="HTH_LYSR"/>
    <property type="match status" value="1"/>
</dbReference>
<evidence type="ECO:0000256" key="2">
    <source>
        <dbReference type="ARBA" id="ARBA00023015"/>
    </source>
</evidence>
<organism evidence="6 7">
    <name type="scientific">Stenotrophomonas riyadhensis</name>
    <dbReference type="NCBI Taxonomy" id="2859893"/>
    <lineage>
        <taxon>Bacteria</taxon>
        <taxon>Pseudomonadati</taxon>
        <taxon>Pseudomonadota</taxon>
        <taxon>Gammaproteobacteria</taxon>
        <taxon>Lysobacterales</taxon>
        <taxon>Lysobacteraceae</taxon>
        <taxon>Stenotrophomonas</taxon>
    </lineage>
</organism>
<dbReference type="InterPro" id="IPR058163">
    <property type="entry name" value="LysR-type_TF_proteobact-type"/>
</dbReference>
<sequence>MNLLESMQVYVLIVDKGSLSAAATALDISATMAGKHLRALEARLGMQLLSRTTRRQHMTPFGEDYYARCREILRLVDETDAQAQHQQLAPSGTLRISAPVIFGTHALVPALADYMARHPGVRVEATLTDRVVDLAEEGFEAALRIGTLADSSTLVARALAPYRLMMCASPGYLARHGTPTNLQALARHQCLSFEPTALAQWLQADAGELVRTPDGRLQVNNGEALRLAALHGMGIVLQSALLLSADVEAGRLVPLFPEHGQAGRPMHLVYAHDRYRSTRLRSFIDFLVERFPPAPQR</sequence>
<dbReference type="InterPro" id="IPR005119">
    <property type="entry name" value="LysR_subst-bd"/>
</dbReference>
<feature type="domain" description="HTH lysR-type" evidence="5">
    <location>
        <begin position="1"/>
        <end position="59"/>
    </location>
</feature>
<dbReference type="PANTHER" id="PTHR30537:SF5">
    <property type="entry name" value="HTH-TYPE TRANSCRIPTIONAL ACTIVATOR TTDR-RELATED"/>
    <property type="match status" value="1"/>
</dbReference>
<dbReference type="EMBL" id="JAHWBK010000001">
    <property type="protein sequence ID" value="MCV0323056.1"/>
    <property type="molecule type" value="Genomic_DNA"/>
</dbReference>
<gene>
    <name evidence="6" type="ORF">KYJ44_01885</name>
</gene>
<dbReference type="PANTHER" id="PTHR30537">
    <property type="entry name" value="HTH-TYPE TRANSCRIPTIONAL REGULATOR"/>
    <property type="match status" value="1"/>
</dbReference>
<dbReference type="SUPFAM" id="SSF46785">
    <property type="entry name" value="Winged helix' DNA-binding domain"/>
    <property type="match status" value="1"/>
</dbReference>
<name>A0ABT2XAT7_9GAMM</name>
<keyword evidence="7" id="KW-1185">Reference proteome</keyword>
<dbReference type="Pfam" id="PF03466">
    <property type="entry name" value="LysR_substrate"/>
    <property type="match status" value="1"/>
</dbReference>
<accession>A0ABT2XAT7</accession>
<keyword evidence="3" id="KW-0238">DNA-binding</keyword>
<proteinExistence type="inferred from homology"/>
<dbReference type="InterPro" id="IPR036388">
    <property type="entry name" value="WH-like_DNA-bd_sf"/>
</dbReference>
<comment type="similarity">
    <text evidence="1">Belongs to the LysR transcriptional regulatory family.</text>
</comment>
<dbReference type="Gene3D" id="1.10.10.10">
    <property type="entry name" value="Winged helix-like DNA-binding domain superfamily/Winged helix DNA-binding domain"/>
    <property type="match status" value="1"/>
</dbReference>
<evidence type="ECO:0000256" key="3">
    <source>
        <dbReference type="ARBA" id="ARBA00023125"/>
    </source>
</evidence>
<protein>
    <submittedName>
        <fullName evidence="6">LysR family transcriptional regulator</fullName>
    </submittedName>
</protein>
<evidence type="ECO:0000256" key="1">
    <source>
        <dbReference type="ARBA" id="ARBA00009437"/>
    </source>
</evidence>
<dbReference type="Pfam" id="PF00126">
    <property type="entry name" value="HTH_1"/>
    <property type="match status" value="1"/>
</dbReference>
<keyword evidence="4" id="KW-0804">Transcription</keyword>
<dbReference type="Proteomes" id="UP001208054">
    <property type="component" value="Unassembled WGS sequence"/>
</dbReference>
<reference evidence="6 7" key="1">
    <citation type="submission" date="2021-07" db="EMBL/GenBank/DDBJ databases">
        <title>Clinical implication of Pseudomonas aeruginosa: further insight on the antimicrobial resistance.</title>
        <authorList>
            <person name="Macori G."/>
            <person name="Fanning S."/>
            <person name="Alqahtani A."/>
        </authorList>
    </citation>
    <scope>NUCLEOTIDE SEQUENCE [LARGE SCALE GENOMIC DNA]</scope>
    <source>
        <strain evidence="6 7">CFS3442</strain>
    </source>
</reference>
<dbReference type="SUPFAM" id="SSF53850">
    <property type="entry name" value="Periplasmic binding protein-like II"/>
    <property type="match status" value="1"/>
</dbReference>